<dbReference type="InterPro" id="IPR036291">
    <property type="entry name" value="NAD(P)-bd_dom_sf"/>
</dbReference>
<dbReference type="PANTHER" id="PTHR21708">
    <property type="entry name" value="PROBABLE 2-DEHYDROPANTOATE 2-REDUCTASE"/>
    <property type="match status" value="1"/>
</dbReference>
<dbReference type="NCBIfam" id="TIGR00745">
    <property type="entry name" value="apbA_panE"/>
    <property type="match status" value="1"/>
</dbReference>
<keyword evidence="8" id="KW-1185">Reference proteome</keyword>
<dbReference type="InterPro" id="IPR051402">
    <property type="entry name" value="KPR-Related"/>
</dbReference>
<evidence type="ECO:0000256" key="1">
    <source>
        <dbReference type="ARBA" id="ARBA00007870"/>
    </source>
</evidence>
<dbReference type="EMBL" id="ML994610">
    <property type="protein sequence ID" value="KAF2195804.1"/>
    <property type="molecule type" value="Genomic_DNA"/>
</dbReference>
<evidence type="ECO:0000256" key="3">
    <source>
        <dbReference type="ARBA" id="ARBA00023002"/>
    </source>
</evidence>
<feature type="domain" description="Ketopantoate reductase N-terminal" evidence="5">
    <location>
        <begin position="9"/>
        <end position="161"/>
    </location>
</feature>
<keyword evidence="2 4" id="KW-0521">NADP</keyword>
<keyword evidence="3 4" id="KW-0560">Oxidoreductase</keyword>
<dbReference type="GO" id="GO:0008677">
    <property type="term" value="F:2-dehydropantoate 2-reductase activity"/>
    <property type="evidence" value="ECO:0007669"/>
    <property type="project" value="UniProtKB-EC"/>
</dbReference>
<dbReference type="SUPFAM" id="SSF51735">
    <property type="entry name" value="NAD(P)-binding Rossmann-fold domains"/>
    <property type="match status" value="1"/>
</dbReference>
<comment type="function">
    <text evidence="4">Catalyzes the NADPH-dependent reduction of ketopantoate into pantoic acid.</text>
</comment>
<dbReference type="FunFam" id="1.10.1040.10:FF:000017">
    <property type="entry name" value="2-dehydropantoate 2-reductase"/>
    <property type="match status" value="1"/>
</dbReference>
<sequence>MASDIRPKILLFGAGSVGTVYLYLLSKVSSITAVCRSNYDTVRKNGFIINSSLFGQGIHFIPNAVRDCAEAASADSKPFDYIVVCSKVIPGTIPQLIAPAITPGHTIIVLIQNGIGIEDEYATAFPTNPIISCVVYLPATQRPAGVIRHGEIERLELGAYPSNAPSAPARVFTELIRAAGATAELYDDVQAKRWFKLLANASWNPICALTLCTDAEFMVSSSLATDLALEIMLEVCAIAEAYGYTISREEAEYQLGRAKARIYHKNGVEPSMLQDVRGGRKMEVEAIVGNAVRMGKEKEVAAPKLEMLYVLATALDSQMGKKA</sequence>
<dbReference type="InterPro" id="IPR003710">
    <property type="entry name" value="ApbA"/>
</dbReference>
<dbReference type="Proteomes" id="UP000800200">
    <property type="component" value="Unassembled WGS sequence"/>
</dbReference>
<evidence type="ECO:0000256" key="4">
    <source>
        <dbReference type="RuleBase" id="RU362068"/>
    </source>
</evidence>
<comment type="catalytic activity">
    <reaction evidence="4">
        <text>(R)-pantoate + NADP(+) = 2-dehydropantoate + NADPH + H(+)</text>
        <dbReference type="Rhea" id="RHEA:16233"/>
        <dbReference type="ChEBI" id="CHEBI:11561"/>
        <dbReference type="ChEBI" id="CHEBI:15378"/>
        <dbReference type="ChEBI" id="CHEBI:15980"/>
        <dbReference type="ChEBI" id="CHEBI:57783"/>
        <dbReference type="ChEBI" id="CHEBI:58349"/>
        <dbReference type="EC" id="1.1.1.169"/>
    </reaction>
</comment>
<dbReference type="InterPro" id="IPR013328">
    <property type="entry name" value="6PGD_dom2"/>
</dbReference>
<dbReference type="OrthoDB" id="3609at2759"/>
<gene>
    <name evidence="7" type="ORF">K469DRAFT_744274</name>
</gene>
<name>A0A6A6EW71_9PEZI</name>
<dbReference type="Pfam" id="PF02558">
    <property type="entry name" value="ApbA"/>
    <property type="match status" value="1"/>
</dbReference>
<organism evidence="7 8">
    <name type="scientific">Zopfia rhizophila CBS 207.26</name>
    <dbReference type="NCBI Taxonomy" id="1314779"/>
    <lineage>
        <taxon>Eukaryota</taxon>
        <taxon>Fungi</taxon>
        <taxon>Dikarya</taxon>
        <taxon>Ascomycota</taxon>
        <taxon>Pezizomycotina</taxon>
        <taxon>Dothideomycetes</taxon>
        <taxon>Dothideomycetes incertae sedis</taxon>
        <taxon>Zopfiaceae</taxon>
        <taxon>Zopfia</taxon>
    </lineage>
</organism>
<dbReference type="InterPro" id="IPR008927">
    <property type="entry name" value="6-PGluconate_DH-like_C_sf"/>
</dbReference>
<dbReference type="PANTHER" id="PTHR21708:SF30">
    <property type="entry name" value="2-DEHYDROPANTOATE 2-REDUCTASE-RELATED"/>
    <property type="match status" value="1"/>
</dbReference>
<evidence type="ECO:0000256" key="2">
    <source>
        <dbReference type="ARBA" id="ARBA00022857"/>
    </source>
</evidence>
<dbReference type="Gene3D" id="3.40.50.720">
    <property type="entry name" value="NAD(P)-binding Rossmann-like Domain"/>
    <property type="match status" value="1"/>
</dbReference>
<protein>
    <recommendedName>
        <fullName evidence="4">2-dehydropantoate 2-reductase</fullName>
        <ecNumber evidence="4">1.1.1.169</ecNumber>
    </recommendedName>
    <alternativeName>
        <fullName evidence="4">Ketopantoate reductase</fullName>
    </alternativeName>
</protein>
<dbReference type="Pfam" id="PF08546">
    <property type="entry name" value="ApbA_C"/>
    <property type="match status" value="1"/>
</dbReference>
<reference evidence="7" key="1">
    <citation type="journal article" date="2020" name="Stud. Mycol.">
        <title>101 Dothideomycetes genomes: a test case for predicting lifestyles and emergence of pathogens.</title>
        <authorList>
            <person name="Haridas S."/>
            <person name="Albert R."/>
            <person name="Binder M."/>
            <person name="Bloem J."/>
            <person name="Labutti K."/>
            <person name="Salamov A."/>
            <person name="Andreopoulos B."/>
            <person name="Baker S."/>
            <person name="Barry K."/>
            <person name="Bills G."/>
            <person name="Bluhm B."/>
            <person name="Cannon C."/>
            <person name="Castanera R."/>
            <person name="Culley D."/>
            <person name="Daum C."/>
            <person name="Ezra D."/>
            <person name="Gonzalez J."/>
            <person name="Henrissat B."/>
            <person name="Kuo A."/>
            <person name="Liang C."/>
            <person name="Lipzen A."/>
            <person name="Lutzoni F."/>
            <person name="Magnuson J."/>
            <person name="Mondo S."/>
            <person name="Nolan M."/>
            <person name="Ohm R."/>
            <person name="Pangilinan J."/>
            <person name="Park H.-J."/>
            <person name="Ramirez L."/>
            <person name="Alfaro M."/>
            <person name="Sun H."/>
            <person name="Tritt A."/>
            <person name="Yoshinaga Y."/>
            <person name="Zwiers L.-H."/>
            <person name="Turgeon B."/>
            <person name="Goodwin S."/>
            <person name="Spatafora J."/>
            <person name="Crous P."/>
            <person name="Grigoriev I."/>
        </authorList>
    </citation>
    <scope>NUCLEOTIDE SEQUENCE</scope>
    <source>
        <strain evidence="7">CBS 207.26</strain>
    </source>
</reference>
<dbReference type="SUPFAM" id="SSF48179">
    <property type="entry name" value="6-phosphogluconate dehydrogenase C-terminal domain-like"/>
    <property type="match status" value="1"/>
</dbReference>
<comment type="similarity">
    <text evidence="1 4">Belongs to the ketopantoate reductase family.</text>
</comment>
<dbReference type="Gene3D" id="1.10.1040.10">
    <property type="entry name" value="N-(1-d-carboxylethyl)-l-norvaline Dehydrogenase, domain 2"/>
    <property type="match status" value="1"/>
</dbReference>
<dbReference type="GO" id="GO:0005737">
    <property type="term" value="C:cytoplasm"/>
    <property type="evidence" value="ECO:0007669"/>
    <property type="project" value="TreeGrafter"/>
</dbReference>
<evidence type="ECO:0000313" key="7">
    <source>
        <dbReference type="EMBL" id="KAF2195804.1"/>
    </source>
</evidence>
<evidence type="ECO:0000313" key="8">
    <source>
        <dbReference type="Proteomes" id="UP000800200"/>
    </source>
</evidence>
<feature type="domain" description="Ketopantoate reductase C-terminal" evidence="6">
    <location>
        <begin position="188"/>
        <end position="314"/>
    </location>
</feature>
<proteinExistence type="inferred from homology"/>
<dbReference type="InterPro" id="IPR013332">
    <property type="entry name" value="KPR_N"/>
</dbReference>
<dbReference type="InterPro" id="IPR013752">
    <property type="entry name" value="KPA_reductase"/>
</dbReference>
<dbReference type="GO" id="GO:0015940">
    <property type="term" value="P:pantothenate biosynthetic process"/>
    <property type="evidence" value="ECO:0007669"/>
    <property type="project" value="InterPro"/>
</dbReference>
<accession>A0A6A6EW71</accession>
<dbReference type="AlphaFoldDB" id="A0A6A6EW71"/>
<evidence type="ECO:0000259" key="5">
    <source>
        <dbReference type="Pfam" id="PF02558"/>
    </source>
</evidence>
<dbReference type="EC" id="1.1.1.169" evidence="4"/>
<evidence type="ECO:0000259" key="6">
    <source>
        <dbReference type="Pfam" id="PF08546"/>
    </source>
</evidence>